<evidence type="ECO:0000313" key="3">
    <source>
        <dbReference type="Proteomes" id="UP000805841"/>
    </source>
</evidence>
<dbReference type="Pfam" id="PF14424">
    <property type="entry name" value="Toxin-deaminase"/>
    <property type="match status" value="1"/>
</dbReference>
<evidence type="ECO:0000313" key="2">
    <source>
        <dbReference type="EMBL" id="MBD1599218.1"/>
    </source>
</evidence>
<protein>
    <submittedName>
        <fullName evidence="2">Uncharacterized protein</fullName>
    </submittedName>
</protein>
<accession>A0ABR7Z160</accession>
<dbReference type="EMBL" id="JAAOCA010000011">
    <property type="protein sequence ID" value="MBD1599218.1"/>
    <property type="molecule type" value="Genomic_DNA"/>
</dbReference>
<dbReference type="InterPro" id="IPR032721">
    <property type="entry name" value="Toxin-deaminase"/>
</dbReference>
<keyword evidence="3" id="KW-1185">Reference proteome</keyword>
<dbReference type="RefSeq" id="WP_190420317.1">
    <property type="nucleotide sequence ID" value="NZ_JAAOCA010000011.1"/>
</dbReference>
<organism evidence="2 3">
    <name type="scientific">Pseudomonas typographi</name>
    <dbReference type="NCBI Taxonomy" id="2715964"/>
    <lineage>
        <taxon>Bacteria</taxon>
        <taxon>Pseudomonadati</taxon>
        <taxon>Pseudomonadota</taxon>
        <taxon>Gammaproteobacteria</taxon>
        <taxon>Pseudomonadales</taxon>
        <taxon>Pseudomonadaceae</taxon>
        <taxon>Pseudomonas</taxon>
    </lineage>
</organism>
<proteinExistence type="predicted"/>
<comment type="caution">
    <text evidence="2">The sequence shown here is derived from an EMBL/GenBank/DDBJ whole genome shotgun (WGS) entry which is preliminary data.</text>
</comment>
<name>A0ABR7Z160_9PSED</name>
<evidence type="ECO:0000256" key="1">
    <source>
        <dbReference type="SAM" id="MobiDB-lite"/>
    </source>
</evidence>
<feature type="compositionally biased region" description="Basic and acidic residues" evidence="1">
    <location>
        <begin position="1415"/>
        <end position="1424"/>
    </location>
</feature>
<gene>
    <name evidence="2" type="ORF">HAQ05_10960</name>
</gene>
<dbReference type="Proteomes" id="UP000805841">
    <property type="component" value="Unassembled WGS sequence"/>
</dbReference>
<reference evidence="2 3" key="1">
    <citation type="journal article" date="2020" name="Insects">
        <title>Bacteria Belonging to Pseudomonas typographi sp. nov. from the Bark Beetle Ips typographus Have Genomic Potential to Aid in the Host Ecology.</title>
        <authorList>
            <person name="Peral-Aranega E."/>
            <person name="Saati-Santamaria Z."/>
            <person name="Kolarik M."/>
            <person name="Rivas R."/>
            <person name="Garcia-Fraile P."/>
        </authorList>
    </citation>
    <scope>NUCLEOTIDE SEQUENCE [LARGE SCALE GENOMIC DNA]</scope>
    <source>
        <strain evidence="2 3">CA3A</strain>
    </source>
</reference>
<feature type="region of interest" description="Disordered" evidence="1">
    <location>
        <begin position="1403"/>
        <end position="1424"/>
    </location>
</feature>
<sequence>MPIPDYPQPWRQQLEQLSIRHILLPSGVAAPDPAWSLNEHFARALGTPSNFPQHLQDASILAELNNRLSTDAAGRYVCQFLDAATPSGLDLALRANFFKRLSQCVVEHLTPGGLGALQPSPKLDSGYRTADLAQQLWAQGLCLRPQQAFYMAAFLLYETLPSRPSPASATARPAPPLMLKDYLRLDELAAQLLGEGTPEATAWQMFTQLGAEVYCLNPLQRRAPTQKEREAGVAVNKYGEAFITGEALRHPAAHVLEAILASNAFQQWQHTLVRAAEWYEGAEAEPMNRALAEQALIDTLYPPPSREPGYLLGFELFTAQNAHYPLGEIRIDLCNHLRQTLQCRTGVAQLAAYLLMRRFAPELLIDDAPEQFCYQPDLRWANLQHGARLLQAERQPLTFAAAEQAPARATGGQQQYAAGLNETNLLWAQLNGVLPAQGPYTDAALLHAYRRFHVAWALELLRELPDRVAQARQWLLEAGIAPDGRDVDNQPYIEAYLDGEHHRLPAEQRGALQDVNAWFDERFAAYTQRAKKTYAEVFDVCLQAMHSTDRQRLEELPWIAYGVAWPRYIGPSTAVPSLGSSPEDDWAYDTAAEGLMIHAQGASADYLYEVFPERLTYRVHTVTDSRERELLANPAAQVPRLLALPYADYNGTPLPWNVSDFARCTPIVAAPANRRLPTLAQQYAADVALAHLGALRMVCKGATLREIAQAKHLQGSVWGYLWRLLQRTLPLVGCLGVSSGGDAAHCVLDITGPVAGLFKVGGRIIRPLSKLRKHPAQVSPTAYLDSQRIARAWANARLGAAAPLADQRHLGPRRWSSEPALPGHRAQATHAEVDGTAQFVVADANGDLRMLDRLNNAPFGPRLTPLQAQAEGEPLRLLTTQRQLRNGQAPGALEFTLGPDGLPRMRLGGQRDPVMVVRDAHTIDLIIDGEPYRFHRGQTGNLLRHVRYEPLLGSATRDGQPIATVNSSTGPGQPSITLTFGLPANDTGTPPFGQLVSRAFGTVRIETAPMRFKAHDLNEHQWASVFVREGKCFHYSDEIIPAKGRQPARRTGRKIPQVLSTDEAPIRLGVIAPPAYHRQIIAELVPDLWFGLPANLSLGAATLAARFCPVLRLHGLAKSVFDRRTLRGAVIDWQGENWLFVEADLGILYGTRYHVPTWLQEQLSALANTGRPLLQGPVPVSTRLQLKRVRDDSAVRAYLDVSESYRIVAGRRHLQRDIDNLTELLRDWRDRGKALMPANNSPFLEFLLSAQARLLPEYAKNILTRVGPQDALTGLVRQGVAGLNKEIIPVWRHFRACTPGQRQHIVGVLQQLLPATGKVGTLYTPLSAATLGTAQGAETLRKHLTGANLAFASITLRDGQRRVYFSLSGGKSKRKLELANPPSIDQPRIEYIDARARMNGQAPDPRFTDLPVLRRPGDLTPRTHDRHLDSERLIATVINQDLLAQAQAVERIDVFTLLDACRSCGGFVLPRLRLDYYRAQFSMTYLLDYGR</sequence>